<organism evidence="1 2">
    <name type="scientific">Spirosoma endophyticum</name>
    <dbReference type="NCBI Taxonomy" id="662367"/>
    <lineage>
        <taxon>Bacteria</taxon>
        <taxon>Pseudomonadati</taxon>
        <taxon>Bacteroidota</taxon>
        <taxon>Cytophagia</taxon>
        <taxon>Cytophagales</taxon>
        <taxon>Cytophagaceae</taxon>
        <taxon>Spirosoma</taxon>
    </lineage>
</organism>
<reference evidence="1 2" key="1">
    <citation type="submission" date="2016-10" db="EMBL/GenBank/DDBJ databases">
        <authorList>
            <person name="de Groot N.N."/>
        </authorList>
    </citation>
    <scope>NUCLEOTIDE SEQUENCE [LARGE SCALE GENOMIC DNA]</scope>
    <source>
        <strain evidence="1 2">DSM 26130</strain>
    </source>
</reference>
<accession>A0A1I1GKW5</accession>
<sequence>MESIALRNIYGSCSEATLSTTQLGEGYINPEKYLLRKGLMTLIVVPKAIDTAHVSSKHDRINSLLELFSYQIGDYCFHFWGKLIRKVILFLLIV</sequence>
<dbReference type="STRING" id="662367.SAMN05216167_101463"/>
<dbReference type="AlphaFoldDB" id="A0A1I1GKW5"/>
<gene>
    <name evidence="1" type="ORF">SAMN05216167_101463</name>
</gene>
<evidence type="ECO:0000313" key="1">
    <source>
        <dbReference type="EMBL" id="SFC10528.1"/>
    </source>
</evidence>
<keyword evidence="2" id="KW-1185">Reference proteome</keyword>
<dbReference type="EMBL" id="FOLQ01000001">
    <property type="protein sequence ID" value="SFC10528.1"/>
    <property type="molecule type" value="Genomic_DNA"/>
</dbReference>
<protein>
    <submittedName>
        <fullName evidence="1">Uncharacterized protein</fullName>
    </submittedName>
</protein>
<name>A0A1I1GKW5_9BACT</name>
<dbReference type="Proteomes" id="UP000198598">
    <property type="component" value="Unassembled WGS sequence"/>
</dbReference>
<evidence type="ECO:0000313" key="2">
    <source>
        <dbReference type="Proteomes" id="UP000198598"/>
    </source>
</evidence>
<proteinExistence type="predicted"/>